<evidence type="ECO:0000256" key="1">
    <source>
        <dbReference type="SAM" id="Phobius"/>
    </source>
</evidence>
<keyword evidence="1" id="KW-1133">Transmembrane helix</keyword>
<feature type="transmembrane region" description="Helical" evidence="1">
    <location>
        <begin position="26"/>
        <end position="51"/>
    </location>
</feature>
<gene>
    <name evidence="2" type="ORF">BDV27DRAFT_137533</name>
</gene>
<organism evidence="2 3">
    <name type="scientific">Aspergillus caelatus</name>
    <dbReference type="NCBI Taxonomy" id="61420"/>
    <lineage>
        <taxon>Eukaryota</taxon>
        <taxon>Fungi</taxon>
        <taxon>Dikarya</taxon>
        <taxon>Ascomycota</taxon>
        <taxon>Pezizomycotina</taxon>
        <taxon>Eurotiomycetes</taxon>
        <taxon>Eurotiomycetidae</taxon>
        <taxon>Eurotiales</taxon>
        <taxon>Aspergillaceae</taxon>
        <taxon>Aspergillus</taxon>
        <taxon>Aspergillus subgen. Circumdati</taxon>
    </lineage>
</organism>
<evidence type="ECO:0000313" key="2">
    <source>
        <dbReference type="EMBL" id="KAE8358573.1"/>
    </source>
</evidence>
<dbReference type="GeneID" id="43653454"/>
<keyword evidence="3" id="KW-1185">Reference proteome</keyword>
<dbReference type="EMBL" id="ML737885">
    <property type="protein sequence ID" value="KAE8358573.1"/>
    <property type="molecule type" value="Genomic_DNA"/>
</dbReference>
<dbReference type="AlphaFoldDB" id="A0A5N6ZMY1"/>
<keyword evidence="1" id="KW-0812">Transmembrane</keyword>
<dbReference type="Proteomes" id="UP000326268">
    <property type="component" value="Unassembled WGS sequence"/>
</dbReference>
<evidence type="ECO:0000313" key="3">
    <source>
        <dbReference type="Proteomes" id="UP000326268"/>
    </source>
</evidence>
<reference evidence="2 3" key="1">
    <citation type="submission" date="2019-04" db="EMBL/GenBank/DDBJ databases">
        <title>Friends and foes A comparative genomics studyof 23 Aspergillus species from section Flavi.</title>
        <authorList>
            <consortium name="DOE Joint Genome Institute"/>
            <person name="Kjaerbolling I."/>
            <person name="Vesth T."/>
            <person name="Frisvad J.C."/>
            <person name="Nybo J.L."/>
            <person name="Theobald S."/>
            <person name="Kildgaard S."/>
            <person name="Isbrandt T."/>
            <person name="Kuo A."/>
            <person name="Sato A."/>
            <person name="Lyhne E.K."/>
            <person name="Kogle M.E."/>
            <person name="Wiebenga A."/>
            <person name="Kun R.S."/>
            <person name="Lubbers R.J."/>
            <person name="Makela M.R."/>
            <person name="Barry K."/>
            <person name="Chovatia M."/>
            <person name="Clum A."/>
            <person name="Daum C."/>
            <person name="Haridas S."/>
            <person name="He G."/>
            <person name="LaButti K."/>
            <person name="Lipzen A."/>
            <person name="Mondo S."/>
            <person name="Riley R."/>
            <person name="Salamov A."/>
            <person name="Simmons B.A."/>
            <person name="Magnuson J.K."/>
            <person name="Henrissat B."/>
            <person name="Mortensen U.H."/>
            <person name="Larsen T.O."/>
            <person name="Devries R.P."/>
            <person name="Grigoriev I.V."/>
            <person name="Machida M."/>
            <person name="Baker S.E."/>
            <person name="Andersen M.R."/>
        </authorList>
    </citation>
    <scope>NUCLEOTIDE SEQUENCE [LARGE SCALE GENOMIC DNA]</scope>
    <source>
        <strain evidence="2 3">CBS 763.97</strain>
    </source>
</reference>
<proteinExistence type="predicted"/>
<keyword evidence="1" id="KW-0472">Membrane</keyword>
<name>A0A5N6ZMY1_9EURO</name>
<accession>A0A5N6ZMY1</accession>
<protein>
    <submittedName>
        <fullName evidence="2">Uncharacterized protein</fullName>
    </submittedName>
</protein>
<sequence>MVATYPASCYVAEHASHVHDTHAPSLYTIILLSLFLYALVLSFIFTASVLLRAPRSLSQS</sequence>
<dbReference type="RefSeq" id="XP_031921654.1">
    <property type="nucleotide sequence ID" value="XM_032069008.1"/>
</dbReference>